<organism evidence="2 3">
    <name type="scientific">Streptomyces melanosporofaciens</name>
    <dbReference type="NCBI Taxonomy" id="67327"/>
    <lineage>
        <taxon>Bacteria</taxon>
        <taxon>Bacillati</taxon>
        <taxon>Actinomycetota</taxon>
        <taxon>Actinomycetes</taxon>
        <taxon>Kitasatosporales</taxon>
        <taxon>Streptomycetaceae</taxon>
        <taxon>Streptomyces</taxon>
        <taxon>Streptomyces violaceusniger group</taxon>
    </lineage>
</organism>
<evidence type="ECO:0000256" key="1">
    <source>
        <dbReference type="SAM" id="MobiDB-lite"/>
    </source>
</evidence>
<dbReference type="EMBL" id="FNST01000002">
    <property type="protein sequence ID" value="SEC34305.1"/>
    <property type="molecule type" value="Genomic_DNA"/>
</dbReference>
<sequence>MLDSGDIGHGQDRTTTVEKGSFSTARCTCGWYGPARRARGVARDDAAAHATARHSPSDTSDSSDSSD</sequence>
<feature type="region of interest" description="Disordered" evidence="1">
    <location>
        <begin position="39"/>
        <end position="67"/>
    </location>
</feature>
<dbReference type="RefSeq" id="WP_093463582.1">
    <property type="nucleotide sequence ID" value="NZ_FNST01000002.1"/>
</dbReference>
<proteinExistence type="predicted"/>
<feature type="compositionally biased region" description="Low complexity" evidence="1">
    <location>
        <begin position="57"/>
        <end position="67"/>
    </location>
</feature>
<reference evidence="3" key="1">
    <citation type="submission" date="2016-10" db="EMBL/GenBank/DDBJ databases">
        <authorList>
            <person name="Varghese N."/>
            <person name="Submissions S."/>
        </authorList>
    </citation>
    <scope>NUCLEOTIDE SEQUENCE [LARGE SCALE GENOMIC DNA]</scope>
    <source>
        <strain evidence="3">DSM 40318</strain>
    </source>
</reference>
<evidence type="ECO:0000313" key="2">
    <source>
        <dbReference type="EMBL" id="SEC34305.1"/>
    </source>
</evidence>
<gene>
    <name evidence="2" type="ORF">SAMN04490356_3790</name>
</gene>
<dbReference type="AlphaFoldDB" id="A0A1H4RQT7"/>
<accession>A0A1H4RQT7</accession>
<name>A0A1H4RQT7_STRMJ</name>
<protein>
    <submittedName>
        <fullName evidence="2">Uncharacterized protein</fullName>
    </submittedName>
</protein>
<dbReference type="Proteomes" id="UP000198609">
    <property type="component" value="Unassembled WGS sequence"/>
</dbReference>
<keyword evidence="3" id="KW-1185">Reference proteome</keyword>
<evidence type="ECO:0000313" key="3">
    <source>
        <dbReference type="Proteomes" id="UP000198609"/>
    </source>
</evidence>